<protein>
    <submittedName>
        <fullName evidence="2">Uncharacterized protein</fullName>
    </submittedName>
</protein>
<dbReference type="AlphaFoldDB" id="A0A409YSY3"/>
<organism evidence="2 3">
    <name type="scientific">Panaeolus cyanescens</name>
    <dbReference type="NCBI Taxonomy" id="181874"/>
    <lineage>
        <taxon>Eukaryota</taxon>
        <taxon>Fungi</taxon>
        <taxon>Dikarya</taxon>
        <taxon>Basidiomycota</taxon>
        <taxon>Agaricomycotina</taxon>
        <taxon>Agaricomycetes</taxon>
        <taxon>Agaricomycetidae</taxon>
        <taxon>Agaricales</taxon>
        <taxon>Agaricineae</taxon>
        <taxon>Galeropsidaceae</taxon>
        <taxon>Panaeolus</taxon>
    </lineage>
</organism>
<accession>A0A409YSY3</accession>
<keyword evidence="3" id="KW-1185">Reference proteome</keyword>
<feature type="region of interest" description="Disordered" evidence="1">
    <location>
        <begin position="1"/>
        <end position="33"/>
    </location>
</feature>
<dbReference type="InParanoid" id="A0A409YSY3"/>
<gene>
    <name evidence="2" type="ORF">CVT24_004222</name>
</gene>
<reference evidence="2 3" key="1">
    <citation type="journal article" date="2018" name="Evol. Lett.">
        <title>Horizontal gene cluster transfer increased hallucinogenic mushroom diversity.</title>
        <authorList>
            <person name="Reynolds H.T."/>
            <person name="Vijayakumar V."/>
            <person name="Gluck-Thaler E."/>
            <person name="Korotkin H.B."/>
            <person name="Matheny P.B."/>
            <person name="Slot J.C."/>
        </authorList>
    </citation>
    <scope>NUCLEOTIDE SEQUENCE [LARGE SCALE GENOMIC DNA]</scope>
    <source>
        <strain evidence="2 3">2629</strain>
    </source>
</reference>
<dbReference type="EMBL" id="NHTK01000706">
    <property type="protein sequence ID" value="PPR06103.1"/>
    <property type="molecule type" value="Genomic_DNA"/>
</dbReference>
<feature type="compositionally biased region" description="Polar residues" evidence="1">
    <location>
        <begin position="1"/>
        <end position="16"/>
    </location>
</feature>
<name>A0A409YSY3_9AGAR</name>
<evidence type="ECO:0000313" key="2">
    <source>
        <dbReference type="EMBL" id="PPR06103.1"/>
    </source>
</evidence>
<sequence length="333" mass="36511">MLNGQGRSFYSPNSLPMVSDADYTTAGNDNDASRISRYDHQTNQNTNSNMQFIDTDISYVATYNYSTPTTQSNSQVYGWPVGDGSPTGSQFSPVQPVTQPIITADLSYTFETETSPNMSPFSPTINPAHIWTDFGHSPPGSPMMMDSNYQPMFTTAMMHHGQHAASSAYQISGASAFVGVNSPRIPPSGPSVGAARARRANYQPSAERQRQILRSKDPRFLDVIKYITKAMGSVPVSSDGIFDPAIKAEVQRNLHAYLRKISDPELAQWISQIRYEVGTAAGKEISFGKRKPVPDPGARLFLCLFCDQTLTAKNNLASKSSSPDLVPITRNRH</sequence>
<evidence type="ECO:0000256" key="1">
    <source>
        <dbReference type="SAM" id="MobiDB-lite"/>
    </source>
</evidence>
<evidence type="ECO:0000313" key="3">
    <source>
        <dbReference type="Proteomes" id="UP000284842"/>
    </source>
</evidence>
<dbReference type="Proteomes" id="UP000284842">
    <property type="component" value="Unassembled WGS sequence"/>
</dbReference>
<comment type="caution">
    <text evidence="2">The sequence shown here is derived from an EMBL/GenBank/DDBJ whole genome shotgun (WGS) entry which is preliminary data.</text>
</comment>
<proteinExistence type="predicted"/>